<dbReference type="OrthoDB" id="5493252at2"/>
<accession>A0A0F6W0D5</accession>
<organism evidence="2 3">
    <name type="scientific">Sandaracinus amylolyticus</name>
    <dbReference type="NCBI Taxonomy" id="927083"/>
    <lineage>
        <taxon>Bacteria</taxon>
        <taxon>Pseudomonadati</taxon>
        <taxon>Myxococcota</taxon>
        <taxon>Polyangia</taxon>
        <taxon>Polyangiales</taxon>
        <taxon>Sandaracinaceae</taxon>
        <taxon>Sandaracinus</taxon>
    </lineage>
</organism>
<dbReference type="PANTHER" id="PTHR43757:SF2">
    <property type="entry name" value="AMINOMETHYLTRANSFERASE, MITOCHONDRIAL"/>
    <property type="match status" value="1"/>
</dbReference>
<dbReference type="SUPFAM" id="SSF103025">
    <property type="entry name" value="Folate-binding domain"/>
    <property type="match status" value="1"/>
</dbReference>
<dbReference type="EMBL" id="CP011125">
    <property type="protein sequence ID" value="AKF04262.1"/>
    <property type="molecule type" value="Genomic_DNA"/>
</dbReference>
<dbReference type="Pfam" id="PF01571">
    <property type="entry name" value="GCV_T"/>
    <property type="match status" value="1"/>
</dbReference>
<feature type="domain" description="GCVT N-terminal" evidence="1">
    <location>
        <begin position="6"/>
        <end position="222"/>
    </location>
</feature>
<evidence type="ECO:0000313" key="3">
    <source>
        <dbReference type="Proteomes" id="UP000034883"/>
    </source>
</evidence>
<dbReference type="AlphaFoldDB" id="A0A0F6W0D5"/>
<dbReference type="GO" id="GO:0008168">
    <property type="term" value="F:methyltransferase activity"/>
    <property type="evidence" value="ECO:0007669"/>
    <property type="project" value="UniProtKB-KW"/>
</dbReference>
<dbReference type="InterPro" id="IPR027266">
    <property type="entry name" value="TrmE/GcvT-like"/>
</dbReference>
<keyword evidence="2" id="KW-0808">Transferase</keyword>
<dbReference type="InterPro" id="IPR006222">
    <property type="entry name" value="GCVT_N"/>
</dbReference>
<dbReference type="Proteomes" id="UP000034883">
    <property type="component" value="Chromosome"/>
</dbReference>
<dbReference type="Gene3D" id="3.30.1360.120">
    <property type="entry name" value="Probable tRNA modification gtpase trme, domain 1"/>
    <property type="match status" value="1"/>
</dbReference>
<dbReference type="KEGG" id="samy:DB32_001411"/>
<protein>
    <submittedName>
        <fullName evidence="2">Aminomethyltransferase</fullName>
    </submittedName>
</protein>
<dbReference type="PANTHER" id="PTHR43757">
    <property type="entry name" value="AMINOMETHYLTRANSFERASE"/>
    <property type="match status" value="1"/>
</dbReference>
<reference evidence="2 3" key="1">
    <citation type="submission" date="2015-03" db="EMBL/GenBank/DDBJ databases">
        <title>Genome assembly of Sandaracinus amylolyticus DSM 53668.</title>
        <authorList>
            <person name="Sharma G."/>
            <person name="Subramanian S."/>
        </authorList>
    </citation>
    <scope>NUCLEOTIDE SEQUENCE [LARGE SCALE GENOMIC DNA]</scope>
    <source>
        <strain evidence="2 3">DSM 53668</strain>
    </source>
</reference>
<evidence type="ECO:0000313" key="2">
    <source>
        <dbReference type="EMBL" id="AKF04262.1"/>
    </source>
</evidence>
<dbReference type="GO" id="GO:0032259">
    <property type="term" value="P:methylation"/>
    <property type="evidence" value="ECO:0007669"/>
    <property type="project" value="UniProtKB-KW"/>
</dbReference>
<dbReference type="InterPro" id="IPR028896">
    <property type="entry name" value="GcvT/YgfZ/DmdA"/>
</dbReference>
<dbReference type="RefSeq" id="WP_053231616.1">
    <property type="nucleotide sequence ID" value="NZ_CP011125.1"/>
</dbReference>
<evidence type="ECO:0000259" key="1">
    <source>
        <dbReference type="Pfam" id="PF01571"/>
    </source>
</evidence>
<dbReference type="InterPro" id="IPR029043">
    <property type="entry name" value="GcvT/YgfZ_C"/>
</dbReference>
<dbReference type="PIRSF" id="PIRSF006487">
    <property type="entry name" value="GcvT"/>
    <property type="match status" value="1"/>
</dbReference>
<keyword evidence="3" id="KW-1185">Reference proteome</keyword>
<sequence length="351" mass="38636">MILPPEIVAIRAACGLVRASSTRVVRLRGDGARDTALWTLPSRLHLRDAQARQSLLLDEHGRPIADVVVCADDEEYLLLIDGPCDAVAHLRAHARGDVDVVDVSTDHDVLEVHGPWAWELVAEVLGEDLLALPYLNFFRVDEGLCVRAGRTGEYGYHVIVAKGAADALWARLLARGADFDAAVVSQETLALCAFESWFFDAAHVPEGATPIELQLQWRLATDRDFLGRDAIERHRATSSRAQVCIVSPRPLEVGDRVTLGARELGTITRAAFSSVRDEWVAAAMIPRELAHGGIDRFEVGGVRVRTVAPPLIDNRSLYVDPRRHAYRARDEISFGPLTRPARAAMRTAEAR</sequence>
<dbReference type="SUPFAM" id="SSF101790">
    <property type="entry name" value="Aminomethyltransferase beta-barrel domain"/>
    <property type="match status" value="1"/>
</dbReference>
<keyword evidence="2" id="KW-0489">Methyltransferase</keyword>
<name>A0A0F6W0D5_9BACT</name>
<gene>
    <name evidence="2" type="ORF">DB32_001411</name>
</gene>
<dbReference type="STRING" id="927083.DB32_001411"/>
<proteinExistence type="predicted"/>